<evidence type="ECO:0000313" key="2">
    <source>
        <dbReference type="Proteomes" id="UP000664815"/>
    </source>
</evidence>
<reference evidence="1" key="1">
    <citation type="submission" date="2021-02" db="EMBL/GenBank/DDBJ databases">
        <title>Thiocyanate and organic carbon inputs drive convergent selection for specific autotrophic Afipia and Thiobacillus strains within complex microbiomes.</title>
        <authorList>
            <person name="Huddy R.J."/>
            <person name="Sachdeva R."/>
            <person name="Kadzinga F."/>
            <person name="Kantor R.S."/>
            <person name="Harrison S.T.L."/>
            <person name="Banfield J.F."/>
        </authorList>
    </citation>
    <scope>NUCLEOTIDE SEQUENCE</scope>
    <source>
        <strain evidence="1">SCN18_10_11_15_R1_P_69_7</strain>
    </source>
</reference>
<proteinExistence type="predicted"/>
<comment type="caution">
    <text evidence="1">The sequence shown here is derived from an EMBL/GenBank/DDBJ whole genome shotgun (WGS) entry which is preliminary data.</text>
</comment>
<evidence type="ECO:0000313" key="1">
    <source>
        <dbReference type="EMBL" id="MBN8798434.1"/>
    </source>
</evidence>
<accession>A0A9D8PZE0</accession>
<gene>
    <name evidence="1" type="ORF">J0H45_03605</name>
</gene>
<dbReference type="AlphaFoldDB" id="A0A9D8PZE0"/>
<protein>
    <submittedName>
        <fullName evidence="1">Uncharacterized protein</fullName>
    </submittedName>
</protein>
<name>A0A9D8PZE0_9GAMM</name>
<dbReference type="EMBL" id="JAFKMG010000353">
    <property type="protein sequence ID" value="MBN8798434.1"/>
    <property type="molecule type" value="Genomic_DNA"/>
</dbReference>
<dbReference type="Proteomes" id="UP000664815">
    <property type="component" value="Unassembled WGS sequence"/>
</dbReference>
<organism evidence="1 2">
    <name type="scientific">Stenotrophomonas nitritireducens</name>
    <dbReference type="NCBI Taxonomy" id="83617"/>
    <lineage>
        <taxon>Bacteria</taxon>
        <taxon>Pseudomonadati</taxon>
        <taxon>Pseudomonadota</taxon>
        <taxon>Gammaproteobacteria</taxon>
        <taxon>Lysobacterales</taxon>
        <taxon>Lysobacteraceae</taxon>
        <taxon>Stenotrophomonas</taxon>
    </lineage>
</organism>
<dbReference type="RefSeq" id="WP_273084356.1">
    <property type="nucleotide sequence ID" value="NZ_JAFKME010000011.1"/>
</dbReference>
<sequence length="156" mass="15910">MKPLSTIALGLLLAALLGAGANRLLVAVPAPVENKPLAEAPWMLPAVPHWDGGAVDAAWAEAAPWGAAPKPAAEAAAAVAAPPQPELVGVIKHGAAYRAVFSIAGAGQLALAPGTTLPGGGRVLSVQGLRVVWVDADGIRHQREIFNTYQEESAPR</sequence>